<feature type="binding site" evidence="14">
    <location>
        <position position="184"/>
    </location>
    <ligand>
        <name>substrate</name>
    </ligand>
</feature>
<sequence>MAELRATVKQVLSQLAESREARYYLTQFSSTDRMHFAVVKVGGGVLDQQLDALAAALAFLRNLGLMPIILHGAGPQLDAALEEAGIETVKRDGLRVTSPEAMGVIRPVTYRANRQLVTALERQGVRAQGIQHGVFECDYLDRDRLGLVGDIRRIDLEAIREAVDRGVLPVVASLGESATGQVMNINADFAARELIWAVEPHKIIFLTPTGGLLDESGRVISAISLRTDFDYLVSQPWVHSGMQLKLQQVAQILEKLPDTASVSITSVENLARELFTHRGAGTLIRQGEQILELDEFSESDAARTATLLEQSFGRKLNPGYFDNLPISKVLVSESFGAMAIVLEGVDGIPYLDKFAVTPEAQGAGLGAAVWQALIQRCPELYWRSRVDNPVSPWYFEQADASFTRDGWVAFSRGVRDFARLQRCAEDSLAREPSWQEKSDDD</sequence>
<evidence type="ECO:0000256" key="14">
    <source>
        <dbReference type="PIRSR" id="PIRSR036441-50"/>
    </source>
</evidence>
<keyword evidence="7" id="KW-0547">Nucleotide-binding</keyword>
<evidence type="ECO:0000256" key="8">
    <source>
        <dbReference type="ARBA" id="ARBA00022777"/>
    </source>
</evidence>
<evidence type="ECO:0000313" key="19">
    <source>
        <dbReference type="Proteomes" id="UP001359886"/>
    </source>
</evidence>
<keyword evidence="4" id="KW-0055">Arginine biosynthesis</keyword>
<dbReference type="InterPro" id="IPR011242">
    <property type="entry name" value="ArgB_GNAT"/>
</dbReference>
<evidence type="ECO:0000256" key="11">
    <source>
        <dbReference type="ARBA" id="ARBA00030639"/>
    </source>
</evidence>
<keyword evidence="8 18" id="KW-0418">Kinase</keyword>
<dbReference type="AlphaFoldDB" id="A0AAW9RIL8"/>
<keyword evidence="19" id="KW-1185">Reference proteome</keyword>
<dbReference type="Pfam" id="PF04768">
    <property type="entry name" value="NAT"/>
    <property type="match status" value="1"/>
</dbReference>
<dbReference type="GO" id="GO:0006526">
    <property type="term" value="P:L-arginine biosynthetic process"/>
    <property type="evidence" value="ECO:0007669"/>
    <property type="project" value="UniProtKB-KW"/>
</dbReference>
<evidence type="ECO:0000256" key="10">
    <source>
        <dbReference type="ARBA" id="ARBA00030178"/>
    </source>
</evidence>
<gene>
    <name evidence="18" type="ORF">V3330_16735</name>
</gene>
<evidence type="ECO:0000256" key="2">
    <source>
        <dbReference type="ARBA" id="ARBA00013065"/>
    </source>
</evidence>
<dbReference type="PROSITE" id="PS51186">
    <property type="entry name" value="GNAT"/>
    <property type="match status" value="1"/>
</dbReference>
<dbReference type="NCBIfam" id="NF003386">
    <property type="entry name" value="PRK04531.1-1"/>
    <property type="match status" value="1"/>
</dbReference>
<feature type="domain" description="N-acetyltransferase" evidence="16">
    <location>
        <begin position="291"/>
        <end position="435"/>
    </location>
</feature>
<feature type="domain" description="N-acetyltransferase" evidence="17">
    <location>
        <begin position="288"/>
        <end position="435"/>
    </location>
</feature>
<dbReference type="InterPro" id="IPR016181">
    <property type="entry name" value="Acyl_CoA_acyltransferase"/>
</dbReference>
<organism evidence="18 19">
    <name type="scientific">Elongatibacter sediminis</name>
    <dbReference type="NCBI Taxonomy" id="3119006"/>
    <lineage>
        <taxon>Bacteria</taxon>
        <taxon>Pseudomonadati</taxon>
        <taxon>Pseudomonadota</taxon>
        <taxon>Gammaproteobacteria</taxon>
        <taxon>Chromatiales</taxon>
        <taxon>Wenzhouxiangellaceae</taxon>
        <taxon>Elongatibacter</taxon>
    </lineage>
</organism>
<dbReference type="PANTHER" id="PTHR23342">
    <property type="entry name" value="N-ACETYLGLUTAMATE SYNTHASE"/>
    <property type="match status" value="1"/>
</dbReference>
<dbReference type="PANTHER" id="PTHR23342:SF0">
    <property type="entry name" value="N-ACETYLGLUTAMATE SYNTHASE, MITOCHONDRIAL"/>
    <property type="match status" value="1"/>
</dbReference>
<dbReference type="FunFam" id="3.40.1160.10:FF:000046">
    <property type="entry name" value="N-acetylglutamate kinase / N-acetylglutamate synthase"/>
    <property type="match status" value="1"/>
</dbReference>
<keyword evidence="6 18" id="KW-0808">Transferase</keyword>
<dbReference type="InterPro" id="IPR001048">
    <property type="entry name" value="Asp/Glu/Uridylate_kinase"/>
</dbReference>
<evidence type="ECO:0000313" key="18">
    <source>
        <dbReference type="EMBL" id="MEJ8569274.1"/>
    </source>
</evidence>
<accession>A0AAW9RIL8</accession>
<dbReference type="GO" id="GO:0005524">
    <property type="term" value="F:ATP binding"/>
    <property type="evidence" value="ECO:0007669"/>
    <property type="project" value="UniProtKB-KW"/>
</dbReference>
<keyword evidence="5" id="KW-0028">Amino-acid biosynthesis</keyword>
<evidence type="ECO:0000256" key="13">
    <source>
        <dbReference type="ARBA" id="ARBA00061305"/>
    </source>
</evidence>
<evidence type="ECO:0000256" key="7">
    <source>
        <dbReference type="ARBA" id="ARBA00022741"/>
    </source>
</evidence>
<dbReference type="Gene3D" id="3.40.1160.10">
    <property type="entry name" value="Acetylglutamate kinase-like"/>
    <property type="match status" value="1"/>
</dbReference>
<evidence type="ECO:0000259" key="16">
    <source>
        <dbReference type="PROSITE" id="PS51186"/>
    </source>
</evidence>
<dbReference type="Pfam" id="PF00696">
    <property type="entry name" value="AA_kinase"/>
    <property type="match status" value="1"/>
</dbReference>
<dbReference type="EMBL" id="JAZHOG010000012">
    <property type="protein sequence ID" value="MEJ8569274.1"/>
    <property type="molecule type" value="Genomic_DNA"/>
</dbReference>
<comment type="caution">
    <text evidence="18">The sequence shown here is derived from an EMBL/GenBank/DDBJ whole genome shotgun (WGS) entry which is preliminary data.</text>
</comment>
<comment type="catalytic activity">
    <reaction evidence="12">
        <text>N-acetyl-L-glutamate + ATP = N-acetyl-L-glutamyl 5-phosphate + ADP</text>
        <dbReference type="Rhea" id="RHEA:14629"/>
        <dbReference type="ChEBI" id="CHEBI:30616"/>
        <dbReference type="ChEBI" id="CHEBI:44337"/>
        <dbReference type="ChEBI" id="CHEBI:57936"/>
        <dbReference type="ChEBI" id="CHEBI:456216"/>
        <dbReference type="EC" id="2.7.2.8"/>
    </reaction>
</comment>
<dbReference type="SUPFAM" id="SSF53633">
    <property type="entry name" value="Carbamate kinase-like"/>
    <property type="match status" value="1"/>
</dbReference>
<dbReference type="NCBIfam" id="NF003387">
    <property type="entry name" value="PRK04531.1-2"/>
    <property type="match status" value="1"/>
</dbReference>
<feature type="site" description="Transition state stabilizer" evidence="15">
    <location>
        <position position="40"/>
    </location>
</feature>
<evidence type="ECO:0000256" key="9">
    <source>
        <dbReference type="ARBA" id="ARBA00022840"/>
    </source>
</evidence>
<dbReference type="Proteomes" id="UP001359886">
    <property type="component" value="Unassembled WGS sequence"/>
</dbReference>
<dbReference type="GO" id="GO:0005737">
    <property type="term" value="C:cytoplasm"/>
    <property type="evidence" value="ECO:0007669"/>
    <property type="project" value="InterPro"/>
</dbReference>
<comment type="similarity">
    <text evidence="13">In the N-terminal section; belongs to the acetylglutamate kinase family. ArgB subfamily.</text>
</comment>
<evidence type="ECO:0000256" key="6">
    <source>
        <dbReference type="ARBA" id="ARBA00022679"/>
    </source>
</evidence>
<feature type="site" description="Transition state stabilizer" evidence="15">
    <location>
        <position position="245"/>
    </location>
</feature>
<evidence type="ECO:0000256" key="3">
    <source>
        <dbReference type="ARBA" id="ARBA00021197"/>
    </source>
</evidence>
<evidence type="ECO:0000256" key="12">
    <source>
        <dbReference type="ARBA" id="ARBA00048141"/>
    </source>
</evidence>
<dbReference type="EC" id="2.7.2.8" evidence="2"/>
<dbReference type="InterPro" id="IPR004662">
    <property type="entry name" value="AcgluKinase_fam"/>
</dbReference>
<evidence type="ECO:0000256" key="1">
    <source>
        <dbReference type="ARBA" id="ARBA00004828"/>
    </source>
</evidence>
<dbReference type="Gene3D" id="3.40.630.30">
    <property type="match status" value="1"/>
</dbReference>
<dbReference type="SUPFAM" id="SSF55729">
    <property type="entry name" value="Acyl-CoA N-acyltransferases (Nat)"/>
    <property type="match status" value="1"/>
</dbReference>
<dbReference type="PROSITE" id="PS51731">
    <property type="entry name" value="GNAT_NAGS"/>
    <property type="match status" value="1"/>
</dbReference>
<comment type="pathway">
    <text evidence="1">Amino-acid biosynthesis; L-arginine biosynthesis; N(2)-acetyl-L-ornithine from L-glutamate: step 2/4.</text>
</comment>
<dbReference type="GO" id="GO:0003991">
    <property type="term" value="F:acetylglutamate kinase activity"/>
    <property type="evidence" value="ECO:0007669"/>
    <property type="project" value="UniProtKB-EC"/>
</dbReference>
<dbReference type="InterPro" id="IPR000182">
    <property type="entry name" value="GNAT_dom"/>
</dbReference>
<protein>
    <recommendedName>
        <fullName evidence="3">Acetylglutamate kinase</fullName>
        <ecNumber evidence="2">2.7.2.8</ecNumber>
    </recommendedName>
    <alternativeName>
        <fullName evidence="10">N-acetyl-L-glutamate 5-phosphotransferase</fullName>
    </alternativeName>
    <alternativeName>
        <fullName evidence="11">NAG kinase</fullName>
    </alternativeName>
</protein>
<dbReference type="GO" id="GO:0004042">
    <property type="term" value="F:L-glutamate N-acetyltransferase activity"/>
    <property type="evidence" value="ECO:0007669"/>
    <property type="project" value="TreeGrafter"/>
</dbReference>
<dbReference type="PIRSF" id="PIRSF036441">
    <property type="entry name" value="NAGK_DUF619"/>
    <property type="match status" value="1"/>
</dbReference>
<dbReference type="NCBIfam" id="TIGR00761">
    <property type="entry name" value="argB"/>
    <property type="match status" value="1"/>
</dbReference>
<dbReference type="InterPro" id="IPR006855">
    <property type="entry name" value="Vertebrate-like_GNAT_dom"/>
</dbReference>
<dbReference type="InterPro" id="IPR036393">
    <property type="entry name" value="AceGlu_kinase-like_sf"/>
</dbReference>
<name>A0AAW9RIL8_9GAMM</name>
<keyword evidence="9" id="KW-0067">ATP-binding</keyword>
<evidence type="ECO:0000256" key="4">
    <source>
        <dbReference type="ARBA" id="ARBA00022571"/>
    </source>
</evidence>
<feature type="binding site" evidence="14">
    <location>
        <begin position="73"/>
        <end position="74"/>
    </location>
    <ligand>
        <name>substrate</name>
    </ligand>
</feature>
<evidence type="ECO:0000256" key="15">
    <source>
        <dbReference type="PIRSR" id="PIRSR036441-51"/>
    </source>
</evidence>
<proteinExistence type="inferred from homology"/>
<reference evidence="18 19" key="1">
    <citation type="submission" date="2024-02" db="EMBL/GenBank/DDBJ databases">
        <title>A novel Wenzhouxiangellaceae bacterium, isolated from coastal sediments.</title>
        <authorList>
            <person name="Du Z.-J."/>
            <person name="Ye Y.-Q."/>
            <person name="Zhang X.-Y."/>
        </authorList>
    </citation>
    <scope>NUCLEOTIDE SEQUENCE [LARGE SCALE GENOMIC DNA]</scope>
    <source>
        <strain evidence="18 19">CH-27</strain>
    </source>
</reference>
<evidence type="ECO:0000259" key="17">
    <source>
        <dbReference type="PROSITE" id="PS51731"/>
    </source>
</evidence>
<evidence type="ECO:0000256" key="5">
    <source>
        <dbReference type="ARBA" id="ARBA00022605"/>
    </source>
</evidence>
<feature type="binding site" evidence="14">
    <location>
        <position position="95"/>
    </location>
    <ligand>
        <name>substrate</name>
    </ligand>
</feature>
<dbReference type="RefSeq" id="WP_354696599.1">
    <property type="nucleotide sequence ID" value="NZ_JAZHOG010000012.1"/>
</dbReference>